<reference evidence="1 2" key="1">
    <citation type="submission" date="2024-06" db="EMBL/GenBank/DDBJ databases">
        <authorList>
            <person name="Kaempfer P."/>
            <person name="Viver T."/>
        </authorList>
    </citation>
    <scope>NUCLEOTIDE SEQUENCE [LARGE SCALE GENOMIC DNA]</scope>
    <source>
        <strain evidence="1 2">ST-119</strain>
    </source>
</reference>
<keyword evidence="2" id="KW-1185">Reference proteome</keyword>
<comment type="caution">
    <text evidence="1">The sequence shown here is derived from an EMBL/GenBank/DDBJ whole genome shotgun (WGS) entry which is preliminary data.</text>
</comment>
<dbReference type="Proteomes" id="UP001629156">
    <property type="component" value="Unassembled WGS sequence"/>
</dbReference>
<evidence type="ECO:0000313" key="2">
    <source>
        <dbReference type="Proteomes" id="UP001629156"/>
    </source>
</evidence>
<evidence type="ECO:0000313" key="1">
    <source>
        <dbReference type="EMBL" id="MFL9842852.1"/>
    </source>
</evidence>
<sequence>MGRILLRLGLAAIFGAGIEVKLAKPGSTNLVKFIEKLQYAPSIKKNKLE</sequence>
<accession>A0ABW8YTF3</accession>
<dbReference type="EMBL" id="JBELPZ010000001">
    <property type="protein sequence ID" value="MFL9842852.1"/>
    <property type="molecule type" value="Genomic_DNA"/>
</dbReference>
<proteinExistence type="predicted"/>
<organism evidence="1 2">
    <name type="scientific">Flavobacterium rhizosphaerae</name>
    <dbReference type="NCBI Taxonomy" id="3163298"/>
    <lineage>
        <taxon>Bacteria</taxon>
        <taxon>Pseudomonadati</taxon>
        <taxon>Bacteroidota</taxon>
        <taxon>Flavobacteriia</taxon>
        <taxon>Flavobacteriales</taxon>
        <taxon>Flavobacteriaceae</taxon>
        <taxon>Flavobacterium</taxon>
    </lineage>
</organism>
<dbReference type="RefSeq" id="WP_408083079.1">
    <property type="nucleotide sequence ID" value="NZ_JBELPZ010000001.1"/>
</dbReference>
<gene>
    <name evidence="1" type="ORF">ABS766_00340</name>
</gene>
<name>A0ABW8YTF3_9FLAO</name>
<protein>
    <submittedName>
        <fullName evidence="1">Uncharacterized protein</fullName>
    </submittedName>
</protein>